<name>A0ABR2NWK0_9ROSI</name>
<reference evidence="2 3" key="1">
    <citation type="journal article" date="2024" name="G3 (Bethesda)">
        <title>Genome assembly of Hibiscus sabdariffa L. provides insights into metabolisms of medicinal natural products.</title>
        <authorList>
            <person name="Kim T."/>
        </authorList>
    </citation>
    <scope>NUCLEOTIDE SEQUENCE [LARGE SCALE GENOMIC DNA]</scope>
    <source>
        <strain evidence="2">TK-2024</strain>
        <tissue evidence="2">Old leaves</tissue>
    </source>
</reference>
<dbReference type="Proteomes" id="UP001396334">
    <property type="component" value="Unassembled WGS sequence"/>
</dbReference>
<evidence type="ECO:0000313" key="3">
    <source>
        <dbReference type="Proteomes" id="UP001396334"/>
    </source>
</evidence>
<evidence type="ECO:0000313" key="2">
    <source>
        <dbReference type="EMBL" id="KAK8980578.1"/>
    </source>
</evidence>
<gene>
    <name evidence="2" type="ORF">V6N11_063178</name>
</gene>
<proteinExistence type="predicted"/>
<organism evidence="2 3">
    <name type="scientific">Hibiscus sabdariffa</name>
    <name type="common">roselle</name>
    <dbReference type="NCBI Taxonomy" id="183260"/>
    <lineage>
        <taxon>Eukaryota</taxon>
        <taxon>Viridiplantae</taxon>
        <taxon>Streptophyta</taxon>
        <taxon>Embryophyta</taxon>
        <taxon>Tracheophyta</taxon>
        <taxon>Spermatophyta</taxon>
        <taxon>Magnoliopsida</taxon>
        <taxon>eudicotyledons</taxon>
        <taxon>Gunneridae</taxon>
        <taxon>Pentapetalae</taxon>
        <taxon>rosids</taxon>
        <taxon>malvids</taxon>
        <taxon>Malvales</taxon>
        <taxon>Malvaceae</taxon>
        <taxon>Malvoideae</taxon>
        <taxon>Hibiscus</taxon>
    </lineage>
</organism>
<evidence type="ECO:0000256" key="1">
    <source>
        <dbReference type="SAM" id="MobiDB-lite"/>
    </source>
</evidence>
<accession>A0ABR2NWK0</accession>
<comment type="caution">
    <text evidence="2">The sequence shown here is derived from an EMBL/GenBank/DDBJ whole genome shotgun (WGS) entry which is preliminary data.</text>
</comment>
<dbReference type="EMBL" id="JBBPBN010000093">
    <property type="protein sequence ID" value="KAK8980578.1"/>
    <property type="molecule type" value="Genomic_DNA"/>
</dbReference>
<protein>
    <submittedName>
        <fullName evidence="2">Uncharacterized protein</fullName>
    </submittedName>
</protein>
<keyword evidence="3" id="KW-1185">Reference proteome</keyword>
<feature type="region of interest" description="Disordered" evidence="1">
    <location>
        <begin position="1"/>
        <end position="30"/>
    </location>
</feature>
<sequence>MSSASDPHCIYQHEPPTVTGKHRRSLQPPSIEAAKRGDVRLWRLGKYLMWIRFGEDGRVNGVLALMVVDGWGVRE</sequence>